<keyword evidence="2" id="KW-1185">Reference proteome</keyword>
<organism evidence="1 2">
    <name type="scientific">Brassica oleracea var. oleracea</name>
    <dbReference type="NCBI Taxonomy" id="109376"/>
    <lineage>
        <taxon>Eukaryota</taxon>
        <taxon>Viridiplantae</taxon>
        <taxon>Streptophyta</taxon>
        <taxon>Embryophyta</taxon>
        <taxon>Tracheophyta</taxon>
        <taxon>Spermatophyta</taxon>
        <taxon>Magnoliopsida</taxon>
        <taxon>eudicotyledons</taxon>
        <taxon>Gunneridae</taxon>
        <taxon>Pentapetalae</taxon>
        <taxon>rosids</taxon>
        <taxon>malvids</taxon>
        <taxon>Brassicales</taxon>
        <taxon>Brassicaceae</taxon>
        <taxon>Brassiceae</taxon>
        <taxon>Brassica</taxon>
    </lineage>
</organism>
<reference evidence="1 2" key="1">
    <citation type="journal article" date="2014" name="Genome Biol.">
        <title>Transcriptome and methylome profiling reveals relics of genome dominance in the mesopolyploid Brassica oleracea.</title>
        <authorList>
            <person name="Parkin I.A."/>
            <person name="Koh C."/>
            <person name="Tang H."/>
            <person name="Robinson S.J."/>
            <person name="Kagale S."/>
            <person name="Clarke W.E."/>
            <person name="Town C.D."/>
            <person name="Nixon J."/>
            <person name="Krishnakumar V."/>
            <person name="Bidwell S.L."/>
            <person name="Denoeud F."/>
            <person name="Belcram H."/>
            <person name="Links M.G."/>
            <person name="Just J."/>
            <person name="Clarke C."/>
            <person name="Bender T."/>
            <person name="Huebert T."/>
            <person name="Mason A.S."/>
            <person name="Pires J.C."/>
            <person name="Barker G."/>
            <person name="Moore J."/>
            <person name="Walley P.G."/>
            <person name="Manoli S."/>
            <person name="Batley J."/>
            <person name="Edwards D."/>
            <person name="Nelson M.N."/>
            <person name="Wang X."/>
            <person name="Paterson A.H."/>
            <person name="King G."/>
            <person name="Bancroft I."/>
            <person name="Chalhoub B."/>
            <person name="Sharpe A.G."/>
        </authorList>
    </citation>
    <scope>NUCLEOTIDE SEQUENCE</scope>
    <source>
        <strain evidence="1 2">cv. TO1000</strain>
    </source>
</reference>
<proteinExistence type="predicted"/>
<dbReference type="Gramene" id="Bo4g109860.1">
    <property type="protein sequence ID" value="Bo4g109860.1"/>
    <property type="gene ID" value="Bo4g109860"/>
</dbReference>
<reference evidence="1" key="2">
    <citation type="submission" date="2015-03" db="UniProtKB">
        <authorList>
            <consortium name="EnsemblPlants"/>
        </authorList>
    </citation>
    <scope>IDENTIFICATION</scope>
</reference>
<protein>
    <recommendedName>
        <fullName evidence="3">Serine-threonine/tyrosine-protein kinase catalytic domain-containing protein</fullName>
    </recommendedName>
</protein>
<evidence type="ECO:0000313" key="1">
    <source>
        <dbReference type="EnsemblPlants" id="Bo4g109860.1"/>
    </source>
</evidence>
<accession>A0A0D3BX69</accession>
<evidence type="ECO:0000313" key="2">
    <source>
        <dbReference type="Proteomes" id="UP000032141"/>
    </source>
</evidence>
<dbReference type="SMR" id="A0A0D3BX69"/>
<dbReference type="AlphaFoldDB" id="A0A0D3BX69"/>
<evidence type="ECO:0008006" key="3">
    <source>
        <dbReference type="Google" id="ProtNLM"/>
    </source>
</evidence>
<dbReference type="eggNOG" id="KOG1187">
    <property type="taxonomic scope" value="Eukaryota"/>
</dbReference>
<name>A0A0D3BX69_BRAOL</name>
<sequence>MKDLYEKDKLDEVTDTFYTKMVKDMTSGQRFQMEACVALALRCCGKVDESRPKMIEVAKELKRIQTSL</sequence>
<dbReference type="HOGENOM" id="CLU_2797473_0_0_1"/>
<dbReference type="EnsemblPlants" id="Bo4g109860.1">
    <property type="protein sequence ID" value="Bo4g109860.1"/>
    <property type="gene ID" value="Bo4g109860"/>
</dbReference>
<dbReference type="Proteomes" id="UP000032141">
    <property type="component" value="Chromosome C4"/>
</dbReference>